<keyword evidence="1" id="KW-1133">Transmembrane helix</keyword>
<feature type="transmembrane region" description="Helical" evidence="1">
    <location>
        <begin position="20"/>
        <end position="49"/>
    </location>
</feature>
<name>A0ABW9WXX5_9FIRM</name>
<feature type="transmembrane region" description="Helical" evidence="1">
    <location>
        <begin position="144"/>
        <end position="177"/>
    </location>
</feature>
<dbReference type="PANTHER" id="PTHR38454">
    <property type="entry name" value="INTEGRAL MEMBRANE PROTEIN-RELATED"/>
    <property type="match status" value="1"/>
</dbReference>
<feature type="transmembrane region" description="Helical" evidence="1">
    <location>
        <begin position="757"/>
        <end position="777"/>
    </location>
</feature>
<feature type="transmembrane region" description="Helical" evidence="1">
    <location>
        <begin position="80"/>
        <end position="102"/>
    </location>
</feature>
<feature type="transmembrane region" description="Helical" evidence="1">
    <location>
        <begin position="426"/>
        <end position="446"/>
    </location>
</feature>
<feature type="transmembrane region" description="Helical" evidence="1">
    <location>
        <begin position="338"/>
        <end position="358"/>
    </location>
</feature>
<evidence type="ECO:0000256" key="1">
    <source>
        <dbReference type="SAM" id="Phobius"/>
    </source>
</evidence>
<dbReference type="EMBL" id="WWVX01000008">
    <property type="protein sequence ID" value="MZL70541.1"/>
    <property type="molecule type" value="Genomic_DNA"/>
</dbReference>
<dbReference type="Pfam" id="PF09586">
    <property type="entry name" value="YfhO"/>
    <property type="match status" value="2"/>
</dbReference>
<keyword evidence="3" id="KW-1185">Reference proteome</keyword>
<feature type="transmembrane region" description="Helical" evidence="1">
    <location>
        <begin position="458"/>
        <end position="477"/>
    </location>
</feature>
<organism evidence="2 3">
    <name type="scientific">Bittarella massiliensis</name>
    <name type="common">ex Durand et al. 2017</name>
    <dbReference type="NCBI Taxonomy" id="1720313"/>
    <lineage>
        <taxon>Bacteria</taxon>
        <taxon>Bacillati</taxon>
        <taxon>Bacillota</taxon>
        <taxon>Clostridia</taxon>
        <taxon>Eubacteriales</taxon>
        <taxon>Oscillospiraceae</taxon>
        <taxon>Bittarella (ex Durand et al. 2017)</taxon>
    </lineage>
</organism>
<feature type="transmembrane region" description="Helical" evidence="1">
    <location>
        <begin position="305"/>
        <end position="326"/>
    </location>
</feature>
<evidence type="ECO:0000313" key="3">
    <source>
        <dbReference type="Proteomes" id="UP000474718"/>
    </source>
</evidence>
<keyword evidence="1" id="KW-0812">Transmembrane</keyword>
<accession>A0ABW9WXX5</accession>
<comment type="caution">
    <text evidence="2">The sequence shown here is derived from an EMBL/GenBank/DDBJ whole genome shotgun (WGS) entry which is preliminary data.</text>
</comment>
<gene>
    <name evidence="2" type="ORF">GT747_12360</name>
</gene>
<keyword evidence="1" id="KW-0472">Membrane</keyword>
<reference evidence="2 3" key="1">
    <citation type="journal article" date="2019" name="Nat. Med.">
        <title>A library of human gut bacterial isolates paired with longitudinal multiomics data enables mechanistic microbiome research.</title>
        <authorList>
            <person name="Poyet M."/>
            <person name="Groussin M."/>
            <person name="Gibbons S.M."/>
            <person name="Avila-Pacheco J."/>
            <person name="Jiang X."/>
            <person name="Kearney S.M."/>
            <person name="Perrotta A.R."/>
            <person name="Berdy B."/>
            <person name="Zhao S."/>
            <person name="Lieberman T.D."/>
            <person name="Swanson P.K."/>
            <person name="Smith M."/>
            <person name="Roesemann S."/>
            <person name="Alexander J.E."/>
            <person name="Rich S.A."/>
            <person name="Livny J."/>
            <person name="Vlamakis H."/>
            <person name="Clish C."/>
            <person name="Bullock K."/>
            <person name="Deik A."/>
            <person name="Scott J."/>
            <person name="Pierce K.A."/>
            <person name="Xavier R.J."/>
            <person name="Alm E.J."/>
        </authorList>
    </citation>
    <scope>NUCLEOTIDE SEQUENCE [LARGE SCALE GENOMIC DNA]</scope>
    <source>
        <strain evidence="2 3">BIOML-A2</strain>
    </source>
</reference>
<feature type="transmembrane region" description="Helical" evidence="1">
    <location>
        <begin position="230"/>
        <end position="258"/>
    </location>
</feature>
<dbReference type="PANTHER" id="PTHR38454:SF1">
    <property type="entry name" value="INTEGRAL MEMBRANE PROTEIN"/>
    <property type="match status" value="1"/>
</dbReference>
<evidence type="ECO:0000313" key="2">
    <source>
        <dbReference type="EMBL" id="MZL70541.1"/>
    </source>
</evidence>
<feature type="transmembrane region" description="Helical" evidence="1">
    <location>
        <begin position="189"/>
        <end position="218"/>
    </location>
</feature>
<proteinExistence type="predicted"/>
<feature type="transmembrane region" description="Helical" evidence="1">
    <location>
        <begin position="394"/>
        <end position="411"/>
    </location>
</feature>
<dbReference type="InterPro" id="IPR018580">
    <property type="entry name" value="Uncharacterised_YfhO"/>
</dbReference>
<feature type="transmembrane region" description="Helical" evidence="1">
    <location>
        <begin position="364"/>
        <end position="382"/>
    </location>
</feature>
<sequence length="791" mass="89111">MSMQPTSPLAGNAAGQKERTAAVFFLCCLMAALFLLPFVVADGGVFLYFGDYNVQEIPFYQHVHQLVRSGRWFWDLGTDLGVNFIGSYSFYMLGSPFFWLMLPFPTSWVPYLMAPMFCLKFGVCGLTTYVYLRRFVQNRDYAMLGAILYAFSGFTVYNIFFNHFVDVVAIFPLLLIGLERYVVDGKKGGFAIAVALNMMLNYFFFVGQAFFLLLYFLCRLPCREFRVTPRVFFGLAFETVLGCMGGLVLFLPGILAVLGNPRVDNFLFGQNLLFYGETQRYGGLLSSLFFMPEVPSRPNFFPQEWAKWSSMSAWLPLFSLTALIAYFRTVKKSFVKRALVVCAVMAAVPILNSAFYAFNNSYYARWFYMPILLMCLGSVKALELPGVSFRKPAIATGVAIGCFALIGLVPAKKSGKIVLGAEADTLRFWVWIAFSAACLALFCLLLRRRREHPLFFRTTLACLCAVSVAYSLVYLSWGRKYSYGSDYMRNTALAGGAGIVQQDDSGFYRSDYYSAMDNLGMFWQTNTIQCFHTVVPVSLIEFYEYLGVTRDVHSNPPIEQYALRNLLSVKYLYDDQSFAQSAPIGQLPGYLSLGRRGDFEVYQNQNYLPMGFAYSQYMTQSQCDALAQSIRSRAMLQAVLLDEEGINENQDLLSPAPDMLDAELESYNLKADCDALRAQSAYAFEETRTGFLSRTDLARESLVFYSVPYDKGFTATANGKPVKIYRANAGFMAVRVPAGECEIVFSYDPPGLTVGKWAFVGFAGIYLLYLPLCLRSARRPGPPARRIRRAR</sequence>
<dbReference type="Proteomes" id="UP000474718">
    <property type="component" value="Unassembled WGS sequence"/>
</dbReference>
<protein>
    <submittedName>
        <fullName evidence="2">YfhO family protein</fullName>
    </submittedName>
</protein>
<feature type="transmembrane region" description="Helical" evidence="1">
    <location>
        <begin position="108"/>
        <end position="132"/>
    </location>
</feature>